<feature type="region of interest" description="Disordered" evidence="1">
    <location>
        <begin position="50"/>
        <end position="158"/>
    </location>
</feature>
<gene>
    <name evidence="2" type="ORF">CFR71_08100</name>
</gene>
<feature type="compositionally biased region" description="Polar residues" evidence="1">
    <location>
        <begin position="127"/>
        <end position="139"/>
    </location>
</feature>
<accession>A0A318QB04</accession>
<feature type="compositionally biased region" description="Low complexity" evidence="1">
    <location>
        <begin position="140"/>
        <end position="158"/>
    </location>
</feature>
<dbReference type="AlphaFoldDB" id="A0A318QB04"/>
<evidence type="ECO:0000256" key="1">
    <source>
        <dbReference type="SAM" id="MobiDB-lite"/>
    </source>
</evidence>
<name>A0A318QB04_9PROT</name>
<sequence length="158" mass="15683">MGACTNPYDPGQRALGGGLIGAGGGAAIGGLAGGGEGAAIGALAGAAGGAAVGAATTPRPRRTAPPSYVCPNGTVLPPGYPPQSCPGTQPTGYATPSYPQGSAYPQAYPQQGYPQGSYPQGSYPQGNYPQGSYPQTAYPQGSYQQNGYQQGQSGYYQQ</sequence>
<comment type="caution">
    <text evidence="2">The sequence shown here is derived from an EMBL/GenBank/DDBJ whole genome shotgun (WGS) entry which is preliminary data.</text>
</comment>
<feature type="compositionally biased region" description="Low complexity" evidence="1">
    <location>
        <begin position="102"/>
        <end position="126"/>
    </location>
</feature>
<reference evidence="2 3" key="1">
    <citation type="submission" date="2017-07" db="EMBL/GenBank/DDBJ databases">
        <title>A draft genome sequence of Komagataeibacter sp. T5K1.</title>
        <authorList>
            <person name="Skraban J."/>
            <person name="Cleenwerck I."/>
            <person name="Vandamme P."/>
            <person name="Trcek J."/>
        </authorList>
    </citation>
    <scope>NUCLEOTIDE SEQUENCE [LARGE SCALE GENOMIC DNA]</scope>
    <source>
        <strain evidence="2 3">T5K1</strain>
    </source>
</reference>
<feature type="compositionally biased region" description="Polar residues" evidence="1">
    <location>
        <begin position="85"/>
        <end position="100"/>
    </location>
</feature>
<evidence type="ECO:0000313" key="3">
    <source>
        <dbReference type="Proteomes" id="UP000247609"/>
    </source>
</evidence>
<evidence type="ECO:0008006" key="4">
    <source>
        <dbReference type="Google" id="ProtNLM"/>
    </source>
</evidence>
<evidence type="ECO:0000313" key="2">
    <source>
        <dbReference type="EMBL" id="PYD75780.1"/>
    </source>
</evidence>
<dbReference type="Proteomes" id="UP000247609">
    <property type="component" value="Unassembled WGS sequence"/>
</dbReference>
<organism evidence="2 3">
    <name type="scientific">Novacetimonas pomaceti</name>
    <dbReference type="NCBI Taxonomy" id="2021998"/>
    <lineage>
        <taxon>Bacteria</taxon>
        <taxon>Pseudomonadati</taxon>
        <taxon>Pseudomonadota</taxon>
        <taxon>Alphaproteobacteria</taxon>
        <taxon>Acetobacterales</taxon>
        <taxon>Acetobacteraceae</taxon>
        <taxon>Novacetimonas</taxon>
    </lineage>
</organism>
<dbReference type="EMBL" id="NOXG01000006">
    <property type="protein sequence ID" value="PYD75780.1"/>
    <property type="molecule type" value="Genomic_DNA"/>
</dbReference>
<proteinExistence type="predicted"/>
<protein>
    <recommendedName>
        <fullName evidence="4">Glycine zipper domain-containing protein</fullName>
    </recommendedName>
</protein>